<gene>
    <name evidence="2" type="ORF">SK128_000010</name>
</gene>
<reference evidence="2 3" key="1">
    <citation type="submission" date="2023-11" db="EMBL/GenBank/DDBJ databases">
        <title>Halocaridina rubra genome assembly.</title>
        <authorList>
            <person name="Smith C."/>
        </authorList>
    </citation>
    <scope>NUCLEOTIDE SEQUENCE [LARGE SCALE GENOMIC DNA]</scope>
    <source>
        <strain evidence="2">EP-1</strain>
        <tissue evidence="2">Whole</tissue>
    </source>
</reference>
<feature type="compositionally biased region" description="Basic and acidic residues" evidence="1">
    <location>
        <begin position="23"/>
        <end position="41"/>
    </location>
</feature>
<feature type="region of interest" description="Disordered" evidence="1">
    <location>
        <begin position="1"/>
        <end position="56"/>
    </location>
</feature>
<dbReference type="AlphaFoldDB" id="A0AAN8XRZ9"/>
<feature type="non-terminal residue" evidence="2">
    <location>
        <position position="56"/>
    </location>
</feature>
<keyword evidence="3" id="KW-1185">Reference proteome</keyword>
<evidence type="ECO:0000313" key="2">
    <source>
        <dbReference type="EMBL" id="KAK7084613.1"/>
    </source>
</evidence>
<feature type="compositionally biased region" description="Basic residues" evidence="1">
    <location>
        <begin position="1"/>
        <end position="22"/>
    </location>
</feature>
<evidence type="ECO:0000256" key="1">
    <source>
        <dbReference type="SAM" id="MobiDB-lite"/>
    </source>
</evidence>
<protein>
    <submittedName>
        <fullName evidence="2">Uncharacterized protein</fullName>
    </submittedName>
</protein>
<dbReference type="EMBL" id="JAXCGZ010002030">
    <property type="protein sequence ID" value="KAK7084613.1"/>
    <property type="molecule type" value="Genomic_DNA"/>
</dbReference>
<accession>A0AAN8XRZ9</accession>
<dbReference type="Proteomes" id="UP001381693">
    <property type="component" value="Unassembled WGS sequence"/>
</dbReference>
<organism evidence="2 3">
    <name type="scientific">Halocaridina rubra</name>
    <name type="common">Hawaiian red shrimp</name>
    <dbReference type="NCBI Taxonomy" id="373956"/>
    <lineage>
        <taxon>Eukaryota</taxon>
        <taxon>Metazoa</taxon>
        <taxon>Ecdysozoa</taxon>
        <taxon>Arthropoda</taxon>
        <taxon>Crustacea</taxon>
        <taxon>Multicrustacea</taxon>
        <taxon>Malacostraca</taxon>
        <taxon>Eumalacostraca</taxon>
        <taxon>Eucarida</taxon>
        <taxon>Decapoda</taxon>
        <taxon>Pleocyemata</taxon>
        <taxon>Caridea</taxon>
        <taxon>Atyoidea</taxon>
        <taxon>Atyidae</taxon>
        <taxon>Halocaridina</taxon>
    </lineage>
</organism>
<sequence length="56" mass="6600">RYPRTIRNKIKNPAIKKQHPKNRRPDGEARTELPREEKGVKAQEWPSVLQAHKTES</sequence>
<name>A0AAN8XRZ9_HALRR</name>
<comment type="caution">
    <text evidence="2">The sequence shown here is derived from an EMBL/GenBank/DDBJ whole genome shotgun (WGS) entry which is preliminary data.</text>
</comment>
<proteinExistence type="predicted"/>
<feature type="non-terminal residue" evidence="2">
    <location>
        <position position="1"/>
    </location>
</feature>
<evidence type="ECO:0000313" key="3">
    <source>
        <dbReference type="Proteomes" id="UP001381693"/>
    </source>
</evidence>